<gene>
    <name evidence="1" type="ORF">RR42_m2075</name>
</gene>
<evidence type="ECO:0000313" key="1">
    <source>
        <dbReference type="EMBL" id="AJG19467.1"/>
    </source>
</evidence>
<sequence length="38" mass="4431">MSLLRDEQFGVLQHVEIDMLREEVKIATVTTVYEDNHA</sequence>
<dbReference type="AlphaFoldDB" id="A0A0C4Y2S0"/>
<dbReference type="EMBL" id="CP010536">
    <property type="protein sequence ID" value="AJG19467.1"/>
    <property type="molecule type" value="Genomic_DNA"/>
</dbReference>
<protein>
    <submittedName>
        <fullName evidence="1">Uncharacterized protein</fullName>
    </submittedName>
</protein>
<proteinExistence type="predicted"/>
<organism evidence="1 2">
    <name type="scientific">Cupriavidus basilensis</name>
    <dbReference type="NCBI Taxonomy" id="68895"/>
    <lineage>
        <taxon>Bacteria</taxon>
        <taxon>Pseudomonadati</taxon>
        <taxon>Pseudomonadota</taxon>
        <taxon>Betaproteobacteria</taxon>
        <taxon>Burkholderiales</taxon>
        <taxon>Burkholderiaceae</taxon>
        <taxon>Cupriavidus</taxon>
    </lineage>
</organism>
<keyword evidence="2" id="KW-1185">Reference proteome</keyword>
<name>A0A0C4Y2S0_9BURK</name>
<evidence type="ECO:0000313" key="2">
    <source>
        <dbReference type="Proteomes" id="UP000031843"/>
    </source>
</evidence>
<dbReference type="Proteomes" id="UP000031843">
    <property type="component" value="Chromosome main"/>
</dbReference>
<dbReference type="KEGG" id="cbw:RR42_m2075"/>
<reference evidence="1 2" key="1">
    <citation type="journal article" date="2015" name="Genome Announc.">
        <title>Complete Genome Sequence of Cupriavidus basilensis 4G11, Isolated from the Oak Ridge Field Research Center Site.</title>
        <authorList>
            <person name="Ray J."/>
            <person name="Waters R.J."/>
            <person name="Skerker J.M."/>
            <person name="Kuehl J.V."/>
            <person name="Price M.N."/>
            <person name="Huang J."/>
            <person name="Chakraborty R."/>
            <person name="Arkin A.P."/>
            <person name="Deutschbauer A."/>
        </authorList>
    </citation>
    <scope>NUCLEOTIDE SEQUENCE [LARGE SCALE GENOMIC DNA]</scope>
    <source>
        <strain evidence="1">4G11</strain>
    </source>
</reference>
<accession>A0A0C4Y2S0</accession>